<protein>
    <submittedName>
        <fullName evidence="2">ATPase</fullName>
    </submittedName>
</protein>
<dbReference type="PANTHER" id="PTHR32182:SF0">
    <property type="entry name" value="DNA REPLICATION AND REPAIR PROTEIN RECF"/>
    <property type="match status" value="1"/>
</dbReference>
<dbReference type="InterPro" id="IPR027417">
    <property type="entry name" value="P-loop_NTPase"/>
</dbReference>
<accession>A0ABN6FA86</accession>
<dbReference type="RefSeq" id="WP_236888856.1">
    <property type="nucleotide sequence ID" value="NZ_AP024488.1"/>
</dbReference>
<proteinExistence type="predicted"/>
<feature type="coiled-coil region" evidence="1">
    <location>
        <begin position="249"/>
        <end position="279"/>
    </location>
</feature>
<dbReference type="PANTHER" id="PTHR32182">
    <property type="entry name" value="DNA REPLICATION AND REPAIR PROTEIN RECF"/>
    <property type="match status" value="1"/>
</dbReference>
<keyword evidence="3" id="KW-1185">Reference proteome</keyword>
<keyword evidence="1" id="KW-0175">Coiled coil</keyword>
<evidence type="ECO:0000313" key="2">
    <source>
        <dbReference type="EMBL" id="BCS97430.1"/>
    </source>
</evidence>
<dbReference type="Proteomes" id="UP001320148">
    <property type="component" value="Chromosome"/>
</dbReference>
<reference evidence="2 3" key="1">
    <citation type="submission" date="2021-02" db="EMBL/GenBank/DDBJ databases">
        <title>Complete genome of Desulfoluna sp. strain ASN36.</title>
        <authorList>
            <person name="Takahashi A."/>
            <person name="Kojima H."/>
            <person name="Fukui M."/>
        </authorList>
    </citation>
    <scope>NUCLEOTIDE SEQUENCE [LARGE SCALE GENOMIC DNA]</scope>
    <source>
        <strain evidence="2 3">ASN36</strain>
    </source>
</reference>
<gene>
    <name evidence="2" type="ORF">DSLASN_30620</name>
</gene>
<dbReference type="EMBL" id="AP024488">
    <property type="protein sequence ID" value="BCS97430.1"/>
    <property type="molecule type" value="Genomic_DNA"/>
</dbReference>
<dbReference type="Gene3D" id="3.40.50.300">
    <property type="entry name" value="P-loop containing nucleotide triphosphate hydrolases"/>
    <property type="match status" value="1"/>
</dbReference>
<dbReference type="SUPFAM" id="SSF52540">
    <property type="entry name" value="P-loop containing nucleoside triphosphate hydrolases"/>
    <property type="match status" value="1"/>
</dbReference>
<name>A0ABN6FA86_9BACT</name>
<dbReference type="Pfam" id="PF13555">
    <property type="entry name" value="AAA_29"/>
    <property type="match status" value="1"/>
</dbReference>
<feature type="coiled-coil region" evidence="1">
    <location>
        <begin position="309"/>
        <end position="373"/>
    </location>
</feature>
<evidence type="ECO:0000313" key="3">
    <source>
        <dbReference type="Proteomes" id="UP001320148"/>
    </source>
</evidence>
<dbReference type="Pfam" id="PF13558">
    <property type="entry name" value="SbcC_Walker_B"/>
    <property type="match status" value="1"/>
</dbReference>
<evidence type="ECO:0000256" key="1">
    <source>
        <dbReference type="SAM" id="Coils"/>
    </source>
</evidence>
<organism evidence="2 3">
    <name type="scientific">Desulfoluna limicola</name>
    <dbReference type="NCBI Taxonomy" id="2810562"/>
    <lineage>
        <taxon>Bacteria</taxon>
        <taxon>Pseudomonadati</taxon>
        <taxon>Thermodesulfobacteriota</taxon>
        <taxon>Desulfobacteria</taxon>
        <taxon>Desulfobacterales</taxon>
        <taxon>Desulfolunaceae</taxon>
        <taxon>Desulfoluna</taxon>
    </lineage>
</organism>
<feature type="coiled-coil region" evidence="1">
    <location>
        <begin position="665"/>
        <end position="692"/>
    </location>
</feature>
<sequence>MKLHRIGVINFGNLPNHDYEFDSGVNMVTGHSAAGKSVLLDSIQSVLTATLQGAFQYNPGQEGTTQQSRTKESRSLGSYVLGCDDGYYARPNGAHCHLIAVFRPDSGRESGQSFTALFSATARLESSGDRRVAKEEDKCMAIFSGIELSYKDFLRKDQKEVVPVNELSTHFRMHLPEIRFEPAQTKTDYLCRLHGALLGKGVANKTEAINAARQWSRFMAYKPQKEGLDKFVRNEILEPEDLGEDIKQVSGMMRNINSLEQDARQIEEAVEQLHQARTASKTLIHIRNTDTLSLYENHFRNRYRLQQKHLELEKNRNKAVTEIRSAQSETESLEKSLKELRDQQVKLEAQALGMDSLKEKKRLEERIQELTLKTTNQSVSLLTENQLRSDLRSSIGKLKQYLDQTDPYIPGETVNDWQNRFQSLLETDDWDKLDLGGRIRQGDIEILQSLAFQGKEMDHAYQNMHRAFARCRETIEKTCYAMDAKLESIGSDCDRLSREIEVNRNVQQVSYPKDTARALELIRKTYPKSDPRVLCDHVEINDSRWQFAIEGLLGSNRFLILVEESHEARVMDLLKNHGLRRSAVVQGYKAQRDLMNRQLPAHSIIELMSFTHSIAKAYMCAHYGPVVQVDNIETLRTTGRGLMEDCRASSGYRMFSVHVKQEDLVFGAEARKRALEQKIENLLKLNQEKNDVAGKLRQIKEWRLPARKERPPQLGEITRNLVETYHQLQQRQTELGQLDLTEHQDLLNAIEVTREKITAFRKERDDAMKMVSTMDERLKQVNSDISATDREANREKKSIERHQSLLEVFETYWPLLNVSRELDLIEQACTSSGDLRNQYVQPIEQRSTKYQMKLNSVLGEFNAKSLRGITINYLETVSHLTEGNNSNHDGIVAGYILLTKLHRDIENTHNKFSNDILVNKKTQLEGISHEFKDIFVNNICYRLNSAIEKGKTRLETLNRRLKNYMFGEEYYQFAWKMIPEYGEYASFFQDVSHRGTKGELFYTDSWSEHSQEIFDRIRRLLISNDPNKSRLELKRLTDYRNYRDYDIVKYLGKNKVSLKKYGTGSGAQLETPSYVIKSAALGSALKFDEQDQALRMVVIDESFSTMDFNLTKTVLDYLSNKLGLQVIFVIPNTKSGAMHDVINVLYSVTKSPIDYKRGELQTIVHVDHTVIKKEPVRDLFNNKRVSIENKAYQLEFLEHMEETVS</sequence>